<dbReference type="InterPro" id="IPR036726">
    <property type="entry name" value="GTP1_OBG_dom_sf"/>
</dbReference>
<evidence type="ECO:0000313" key="7">
    <source>
        <dbReference type="EMBL" id="KAJ1985061.1"/>
    </source>
</evidence>
<dbReference type="Gene3D" id="2.70.210.12">
    <property type="entry name" value="GTP1/OBG domain"/>
    <property type="match status" value="1"/>
</dbReference>
<dbReference type="HAMAP" id="MF_01454">
    <property type="entry name" value="GTPase_Obg"/>
    <property type="match status" value="1"/>
</dbReference>
<dbReference type="PROSITE" id="PS51710">
    <property type="entry name" value="G_OBG"/>
    <property type="match status" value="1"/>
</dbReference>
<dbReference type="Proteomes" id="UP001151582">
    <property type="component" value="Unassembled WGS sequence"/>
</dbReference>
<protein>
    <submittedName>
        <fullName evidence="7">GTPase of the mitochondrial inner membrane that associates with the large ribosomal subunit</fullName>
        <ecNumber evidence="7">1.14.11.27</ecNumber>
    </submittedName>
</protein>
<dbReference type="PIRSF" id="PIRSF002401">
    <property type="entry name" value="GTP_bd_Obg/CgtA"/>
    <property type="match status" value="1"/>
</dbReference>
<dbReference type="InterPro" id="IPR014100">
    <property type="entry name" value="GTP-bd_Obg/CgtA"/>
</dbReference>
<dbReference type="InterPro" id="IPR031167">
    <property type="entry name" value="G_OBG"/>
</dbReference>
<dbReference type="CDD" id="cd01898">
    <property type="entry name" value="Obg"/>
    <property type="match status" value="1"/>
</dbReference>
<sequence length="443" mass="47669">MLSNVTNKGGNFIDVKRIMVRGGKGGNGCVSFLREKYVDVGPPNGGNGGRGGSVRVCVDPQESTLNYIQSQYRAPAGINGAGKSKHGANGDDCVLRVPPGTVIRELDPPSKPPTPVTALSSSSSPPLPVATEDSNDVTVKGFRPWAAAIADEQATVSPKTLSPFVYYSDWEDLGETANIRLPPQFRPRRDPALPTPKLSLDMLDSSQDSVELAKGGLGGLGNPYFASSTNRSPKYALKGLMGEQRWFELELKTIADAGLVGLPNAGKSTFLRAVSNAHPKVAPYPFTTLNPYLGTIDYDDRAQLTLADIPGLIAGAHANHGLGHQFLRHVERSHVLVYVLDIGKPSPWDDLAILQRELELYSADLLHKPALIVGNKADLTVPAKDNLKRLQTCTDIPIVPVSALHRKNIHKVTYLLRDKVESAKKQQQQVAALADDTSTAVDI</sequence>
<dbReference type="SUPFAM" id="SSF82051">
    <property type="entry name" value="Obg GTP-binding protein N-terminal domain"/>
    <property type="match status" value="1"/>
</dbReference>
<dbReference type="SUPFAM" id="SSF52540">
    <property type="entry name" value="P-loop containing nucleoside triphosphate hydrolases"/>
    <property type="match status" value="1"/>
</dbReference>
<dbReference type="Pfam" id="PF01018">
    <property type="entry name" value="GTP1_OBG"/>
    <property type="match status" value="2"/>
</dbReference>
<evidence type="ECO:0000256" key="4">
    <source>
        <dbReference type="SAM" id="MobiDB-lite"/>
    </source>
</evidence>
<gene>
    <name evidence="7" type="primary">MTG2</name>
    <name evidence="7" type="ORF">H4R34_000238</name>
</gene>
<dbReference type="EMBL" id="JANBQB010000005">
    <property type="protein sequence ID" value="KAJ1985061.1"/>
    <property type="molecule type" value="Genomic_DNA"/>
</dbReference>
<evidence type="ECO:0000259" key="6">
    <source>
        <dbReference type="PROSITE" id="PS51883"/>
    </source>
</evidence>
<keyword evidence="2" id="KW-0547">Nucleotide-binding</keyword>
<dbReference type="AlphaFoldDB" id="A0A9W8BAQ9"/>
<reference evidence="7" key="1">
    <citation type="submission" date="2022-07" db="EMBL/GenBank/DDBJ databases">
        <title>Phylogenomic reconstructions and comparative analyses of Kickxellomycotina fungi.</title>
        <authorList>
            <person name="Reynolds N.K."/>
            <person name="Stajich J.E."/>
            <person name="Barry K."/>
            <person name="Grigoriev I.V."/>
            <person name="Crous P."/>
            <person name="Smith M.E."/>
        </authorList>
    </citation>
    <scope>NUCLEOTIDE SEQUENCE</scope>
    <source>
        <strain evidence="7">RSA 567</strain>
    </source>
</reference>
<comment type="caution">
    <text evidence="7">The sequence shown here is derived from an EMBL/GenBank/DDBJ whole genome shotgun (WGS) entry which is preliminary data.</text>
</comment>
<feature type="domain" description="OBG-type G" evidence="5">
    <location>
        <begin position="255"/>
        <end position="421"/>
    </location>
</feature>
<feature type="domain" description="Obg" evidence="6">
    <location>
        <begin position="10"/>
        <end position="254"/>
    </location>
</feature>
<dbReference type="InterPro" id="IPR045086">
    <property type="entry name" value="OBG_GTPase"/>
</dbReference>
<dbReference type="InterPro" id="IPR006169">
    <property type="entry name" value="GTP1_OBG_dom"/>
</dbReference>
<keyword evidence="7" id="KW-0560">Oxidoreductase</keyword>
<evidence type="ECO:0000256" key="3">
    <source>
        <dbReference type="ARBA" id="ARBA00023134"/>
    </source>
</evidence>
<evidence type="ECO:0000256" key="1">
    <source>
        <dbReference type="ARBA" id="ARBA00007699"/>
    </source>
</evidence>
<name>A0A9W8BAQ9_9FUNG</name>
<dbReference type="EC" id="1.14.11.27" evidence="7"/>
<comment type="similarity">
    <text evidence="1">Belongs to the TRAFAC class OBG-HflX-like GTPase superfamily. OBG GTPase family.</text>
</comment>
<dbReference type="InterPro" id="IPR006073">
    <property type="entry name" value="GTP-bd"/>
</dbReference>
<dbReference type="PANTHER" id="PTHR11702:SF31">
    <property type="entry name" value="MITOCHONDRIAL RIBOSOME-ASSOCIATED GTPASE 2"/>
    <property type="match status" value="1"/>
</dbReference>
<dbReference type="PANTHER" id="PTHR11702">
    <property type="entry name" value="DEVELOPMENTALLY REGULATED GTP-BINDING PROTEIN-RELATED"/>
    <property type="match status" value="1"/>
</dbReference>
<dbReference type="PRINTS" id="PR00326">
    <property type="entry name" value="GTP1OBG"/>
</dbReference>
<dbReference type="GO" id="GO:0003924">
    <property type="term" value="F:GTPase activity"/>
    <property type="evidence" value="ECO:0007669"/>
    <property type="project" value="InterPro"/>
</dbReference>
<dbReference type="GO" id="GO:0000287">
    <property type="term" value="F:magnesium ion binding"/>
    <property type="evidence" value="ECO:0007669"/>
    <property type="project" value="InterPro"/>
</dbReference>
<feature type="region of interest" description="Disordered" evidence="4">
    <location>
        <begin position="102"/>
        <end position="134"/>
    </location>
</feature>
<keyword evidence="8" id="KW-1185">Reference proteome</keyword>
<dbReference type="Gene3D" id="3.40.50.300">
    <property type="entry name" value="P-loop containing nucleotide triphosphate hydrolases"/>
    <property type="match status" value="1"/>
</dbReference>
<proteinExistence type="inferred from homology"/>
<dbReference type="PROSITE" id="PS51883">
    <property type="entry name" value="OBG"/>
    <property type="match status" value="1"/>
</dbReference>
<dbReference type="Pfam" id="PF01926">
    <property type="entry name" value="MMR_HSR1"/>
    <property type="match status" value="1"/>
</dbReference>
<keyword evidence="3" id="KW-0342">GTP-binding</keyword>
<organism evidence="7 8">
    <name type="scientific">Dimargaris verticillata</name>
    <dbReference type="NCBI Taxonomy" id="2761393"/>
    <lineage>
        <taxon>Eukaryota</taxon>
        <taxon>Fungi</taxon>
        <taxon>Fungi incertae sedis</taxon>
        <taxon>Zoopagomycota</taxon>
        <taxon>Kickxellomycotina</taxon>
        <taxon>Dimargaritomycetes</taxon>
        <taxon>Dimargaritales</taxon>
        <taxon>Dimargaritaceae</taxon>
        <taxon>Dimargaris</taxon>
    </lineage>
</organism>
<dbReference type="GO" id="GO:0042254">
    <property type="term" value="P:ribosome biogenesis"/>
    <property type="evidence" value="ECO:0007669"/>
    <property type="project" value="UniProtKB-UniRule"/>
</dbReference>
<dbReference type="GO" id="GO:0005739">
    <property type="term" value="C:mitochondrion"/>
    <property type="evidence" value="ECO:0007669"/>
    <property type="project" value="TreeGrafter"/>
</dbReference>
<evidence type="ECO:0000256" key="2">
    <source>
        <dbReference type="ARBA" id="ARBA00022741"/>
    </source>
</evidence>
<dbReference type="InterPro" id="IPR027417">
    <property type="entry name" value="P-loop_NTPase"/>
</dbReference>
<accession>A0A9W8BAQ9</accession>
<dbReference type="OrthoDB" id="347018at2759"/>
<evidence type="ECO:0000259" key="5">
    <source>
        <dbReference type="PROSITE" id="PS51710"/>
    </source>
</evidence>
<evidence type="ECO:0000313" key="8">
    <source>
        <dbReference type="Proteomes" id="UP001151582"/>
    </source>
</evidence>
<dbReference type="GO" id="GO:0140680">
    <property type="term" value="F:histone H3K36me/H3K36me2 demethylase activity"/>
    <property type="evidence" value="ECO:0007669"/>
    <property type="project" value="UniProtKB-EC"/>
</dbReference>
<dbReference type="GO" id="GO:0005525">
    <property type="term" value="F:GTP binding"/>
    <property type="evidence" value="ECO:0007669"/>
    <property type="project" value="UniProtKB-KW"/>
</dbReference>